<comment type="caution">
    <text evidence="6">The sequence shown here is derived from an EMBL/GenBank/DDBJ whole genome shotgun (WGS) entry which is preliminary data.</text>
</comment>
<dbReference type="CDD" id="cd02966">
    <property type="entry name" value="TlpA_like_family"/>
    <property type="match status" value="1"/>
</dbReference>
<evidence type="ECO:0000256" key="4">
    <source>
        <dbReference type="ARBA" id="ARBA00023284"/>
    </source>
</evidence>
<protein>
    <submittedName>
        <fullName evidence="6">Redoxin domain-containing protein</fullName>
    </submittedName>
</protein>
<accession>A0ABW5LTU1</accession>
<feature type="domain" description="Thioredoxin" evidence="5">
    <location>
        <begin position="26"/>
        <end position="164"/>
    </location>
</feature>
<evidence type="ECO:0000256" key="3">
    <source>
        <dbReference type="ARBA" id="ARBA00023157"/>
    </source>
</evidence>
<dbReference type="Pfam" id="PF12543">
    <property type="entry name" value="DUF3738"/>
    <property type="match status" value="1"/>
</dbReference>
<dbReference type="PROSITE" id="PS51352">
    <property type="entry name" value="THIOREDOXIN_2"/>
    <property type="match status" value="1"/>
</dbReference>
<dbReference type="Pfam" id="PF00578">
    <property type="entry name" value="AhpC-TSA"/>
    <property type="match status" value="1"/>
</dbReference>
<dbReference type="Proteomes" id="UP001597508">
    <property type="component" value="Unassembled WGS sequence"/>
</dbReference>
<reference evidence="7" key="1">
    <citation type="journal article" date="2019" name="Int. J. Syst. Evol. Microbiol.">
        <title>The Global Catalogue of Microorganisms (GCM) 10K type strain sequencing project: providing services to taxonomists for standard genome sequencing and annotation.</title>
        <authorList>
            <consortium name="The Broad Institute Genomics Platform"/>
            <consortium name="The Broad Institute Genome Sequencing Center for Infectious Disease"/>
            <person name="Wu L."/>
            <person name="Ma J."/>
        </authorList>
    </citation>
    <scope>NUCLEOTIDE SEQUENCE [LARGE SCALE GENOMIC DNA]</scope>
    <source>
        <strain evidence="7">KCTC 52127</strain>
    </source>
</reference>
<dbReference type="PANTHER" id="PTHR42852:SF6">
    <property type="entry name" value="THIOL:DISULFIDE INTERCHANGE PROTEIN DSBE"/>
    <property type="match status" value="1"/>
</dbReference>
<keyword evidence="2" id="KW-0201">Cytochrome c-type biogenesis</keyword>
<dbReference type="PROSITE" id="PS51257">
    <property type="entry name" value="PROKAR_LIPOPROTEIN"/>
    <property type="match status" value="1"/>
</dbReference>
<dbReference type="PANTHER" id="PTHR42852">
    <property type="entry name" value="THIOL:DISULFIDE INTERCHANGE PROTEIN DSBE"/>
    <property type="match status" value="1"/>
</dbReference>
<evidence type="ECO:0000256" key="2">
    <source>
        <dbReference type="ARBA" id="ARBA00022748"/>
    </source>
</evidence>
<dbReference type="InterPro" id="IPR036249">
    <property type="entry name" value="Thioredoxin-like_sf"/>
</dbReference>
<keyword evidence="3" id="KW-1015">Disulfide bond</keyword>
<evidence type="ECO:0000313" key="6">
    <source>
        <dbReference type="EMBL" id="MFD2568248.1"/>
    </source>
</evidence>
<organism evidence="6 7">
    <name type="scientific">Pseudotenacibaculum haliotis</name>
    <dbReference type="NCBI Taxonomy" id="1862138"/>
    <lineage>
        <taxon>Bacteria</taxon>
        <taxon>Pseudomonadati</taxon>
        <taxon>Bacteroidota</taxon>
        <taxon>Flavobacteriia</taxon>
        <taxon>Flavobacteriales</taxon>
        <taxon>Flavobacteriaceae</taxon>
        <taxon>Pseudotenacibaculum</taxon>
    </lineage>
</organism>
<gene>
    <name evidence="6" type="ORF">ACFSRZ_12780</name>
</gene>
<dbReference type="Gene3D" id="3.40.30.10">
    <property type="entry name" value="Glutaredoxin"/>
    <property type="match status" value="1"/>
</dbReference>
<keyword evidence="7" id="KW-1185">Reference proteome</keyword>
<evidence type="ECO:0000256" key="1">
    <source>
        <dbReference type="ARBA" id="ARBA00004196"/>
    </source>
</evidence>
<dbReference type="InterPro" id="IPR000866">
    <property type="entry name" value="AhpC/TSA"/>
</dbReference>
<keyword evidence="4" id="KW-0676">Redox-active center</keyword>
<dbReference type="EMBL" id="JBHULH010000008">
    <property type="protein sequence ID" value="MFD2568248.1"/>
    <property type="molecule type" value="Genomic_DNA"/>
</dbReference>
<evidence type="ECO:0000259" key="5">
    <source>
        <dbReference type="PROSITE" id="PS51352"/>
    </source>
</evidence>
<proteinExistence type="predicted"/>
<sequence>MKETRKFLFLILIISFIACEKKNTIAEIGKPIPNHTFITVLNSKEKEISLSDLKGKPIILEFWATWCGPCIPAMKKLDRLQQKFGDDIEIITVSSENRERLEKFIKKTKTSLRIVSDTTHHKKFKYKIIPHSIIIDKNGIVQAITSPENINENVIEDLIANNAINLDLKDDFYIDPNLKVETLKIVANSDYRIELKGYDQKKRGGSKLLKDTEGNINGIQMWNSTIPRLYQTLFKIASPSRMVFKDDLKENDFPYNREHQYNLTIEVSNKYQSNWREIGVEFLNKNFDVNAKIGVDSLECYVLKNVANTIKQSKANSSEFLFMGTNLKTKKIKMSKLAAFLENFTPIPVLDKTNLNGEYDIDLEWQAEDPKTIHSELKKYGLELVRASTKLPVEVMEIYKKK</sequence>
<dbReference type="InterPro" id="IPR017801">
    <property type="entry name" value="DUF3738"/>
</dbReference>
<comment type="subcellular location">
    <subcellularLocation>
        <location evidence="1">Cell envelope</location>
    </subcellularLocation>
</comment>
<dbReference type="InterPro" id="IPR013766">
    <property type="entry name" value="Thioredoxin_domain"/>
</dbReference>
<dbReference type="InterPro" id="IPR050553">
    <property type="entry name" value="Thioredoxin_ResA/DsbE_sf"/>
</dbReference>
<evidence type="ECO:0000313" key="7">
    <source>
        <dbReference type="Proteomes" id="UP001597508"/>
    </source>
</evidence>
<dbReference type="SUPFAM" id="SSF52833">
    <property type="entry name" value="Thioredoxin-like"/>
    <property type="match status" value="1"/>
</dbReference>
<dbReference type="RefSeq" id="WP_379666952.1">
    <property type="nucleotide sequence ID" value="NZ_JBHULH010000008.1"/>
</dbReference>
<name>A0ABW5LTU1_9FLAO</name>